<sequence length="210" mass="23883">MGYQKPLLRNLLPKRGMRYQSGRSILRCPRFDTQIYRAWSKKAGSTKIFEDSSKGGHVVDRVLANMIKVARKPSVSKNLKSSLTGGGFYSFAIAIKKETAWARKLRIGVFMEFFYQLIHAHKMSALNEHGDKDQAEDCSLTAKEISGFLAEHQQDWSMAAQERENYLLTEAHVLGKDKKSQRQKRFRDVSCNAVTQETASERSDTMEVDG</sequence>
<dbReference type="EMBL" id="JAQQWI010000010">
    <property type="protein sequence ID" value="KAK8018694.1"/>
    <property type="molecule type" value="Genomic_DNA"/>
</dbReference>
<evidence type="ECO:0000313" key="2">
    <source>
        <dbReference type="Proteomes" id="UP001396898"/>
    </source>
</evidence>
<reference evidence="1 2" key="1">
    <citation type="submission" date="2023-01" db="EMBL/GenBank/DDBJ databases">
        <title>Analysis of 21 Apiospora genomes using comparative genomics revels a genus with tremendous synthesis potential of carbohydrate active enzymes and secondary metabolites.</title>
        <authorList>
            <person name="Sorensen T."/>
        </authorList>
    </citation>
    <scope>NUCLEOTIDE SEQUENCE [LARGE SCALE GENOMIC DNA]</scope>
    <source>
        <strain evidence="1 2">CBS 20057</strain>
    </source>
</reference>
<keyword evidence="2" id="KW-1185">Reference proteome</keyword>
<dbReference type="Proteomes" id="UP001396898">
    <property type="component" value="Unassembled WGS sequence"/>
</dbReference>
<evidence type="ECO:0000313" key="1">
    <source>
        <dbReference type="EMBL" id="KAK8018694.1"/>
    </source>
</evidence>
<proteinExistence type="predicted"/>
<gene>
    <name evidence="1" type="ORF">PG991_007884</name>
</gene>
<accession>A0ABR1RVZ7</accession>
<name>A0ABR1RVZ7_9PEZI</name>
<organism evidence="1 2">
    <name type="scientific">Apiospora marii</name>
    <dbReference type="NCBI Taxonomy" id="335849"/>
    <lineage>
        <taxon>Eukaryota</taxon>
        <taxon>Fungi</taxon>
        <taxon>Dikarya</taxon>
        <taxon>Ascomycota</taxon>
        <taxon>Pezizomycotina</taxon>
        <taxon>Sordariomycetes</taxon>
        <taxon>Xylariomycetidae</taxon>
        <taxon>Amphisphaeriales</taxon>
        <taxon>Apiosporaceae</taxon>
        <taxon>Apiospora</taxon>
    </lineage>
</organism>
<protein>
    <submittedName>
        <fullName evidence="1">Uncharacterized protein</fullName>
    </submittedName>
</protein>
<comment type="caution">
    <text evidence="1">The sequence shown here is derived from an EMBL/GenBank/DDBJ whole genome shotgun (WGS) entry which is preliminary data.</text>
</comment>